<name>A0A3Q7JA12_SOLLC</name>
<dbReference type="Gramene" id="Solyc12g044680.1.1">
    <property type="protein sequence ID" value="Solyc12g044680.1.1.1"/>
    <property type="gene ID" value="Solyc12g044680.1"/>
</dbReference>
<evidence type="ECO:0000313" key="1">
    <source>
        <dbReference type="EnsemblPlants" id="Solyc12g044680.1.1.1"/>
    </source>
</evidence>
<accession>A0A3Q7JA12</accession>
<reference evidence="1" key="1">
    <citation type="journal article" date="2012" name="Nature">
        <title>The tomato genome sequence provides insights into fleshy fruit evolution.</title>
        <authorList>
            <consortium name="Tomato Genome Consortium"/>
        </authorList>
    </citation>
    <scope>NUCLEOTIDE SEQUENCE [LARGE SCALE GENOMIC DNA]</scope>
    <source>
        <strain evidence="1">cv. Heinz 1706</strain>
    </source>
</reference>
<protein>
    <submittedName>
        <fullName evidence="1">Uncharacterized protein</fullName>
    </submittedName>
</protein>
<organism evidence="1">
    <name type="scientific">Solanum lycopersicum</name>
    <name type="common">Tomato</name>
    <name type="synonym">Lycopersicon esculentum</name>
    <dbReference type="NCBI Taxonomy" id="4081"/>
    <lineage>
        <taxon>Eukaryota</taxon>
        <taxon>Viridiplantae</taxon>
        <taxon>Streptophyta</taxon>
        <taxon>Embryophyta</taxon>
        <taxon>Tracheophyta</taxon>
        <taxon>Spermatophyta</taxon>
        <taxon>Magnoliopsida</taxon>
        <taxon>eudicotyledons</taxon>
        <taxon>Gunneridae</taxon>
        <taxon>Pentapetalae</taxon>
        <taxon>asterids</taxon>
        <taxon>lamiids</taxon>
        <taxon>Solanales</taxon>
        <taxon>Solanaceae</taxon>
        <taxon>Solanoideae</taxon>
        <taxon>Solaneae</taxon>
        <taxon>Solanum</taxon>
        <taxon>Solanum subgen. Lycopersicon</taxon>
    </lineage>
</organism>
<evidence type="ECO:0000313" key="2">
    <source>
        <dbReference type="Proteomes" id="UP000004994"/>
    </source>
</evidence>
<proteinExistence type="predicted"/>
<dbReference type="AlphaFoldDB" id="A0A3Q7JA12"/>
<dbReference type="EnsemblPlants" id="Solyc12g044680.1.1">
    <property type="protein sequence ID" value="Solyc12g044680.1.1.1"/>
    <property type="gene ID" value="Solyc12g044680.1"/>
</dbReference>
<dbReference type="Proteomes" id="UP000004994">
    <property type="component" value="Chromosome 12"/>
</dbReference>
<sequence length="55" mass="6415">MKQSRAKRKKRVLSLPLHIVSSDKGHVREGEGDKKPQMTRFTRPRCEFVTHSLLL</sequence>
<dbReference type="InParanoid" id="A0A3Q7JA12"/>
<reference evidence="1" key="2">
    <citation type="submission" date="2019-01" db="UniProtKB">
        <authorList>
            <consortium name="EnsemblPlants"/>
        </authorList>
    </citation>
    <scope>IDENTIFICATION</scope>
    <source>
        <strain evidence="1">cv. Heinz 1706</strain>
    </source>
</reference>
<dbReference type="PaxDb" id="4081-Solyc12g044680.1.1"/>
<keyword evidence="2" id="KW-1185">Reference proteome</keyword>